<gene>
    <name evidence="2" type="ORF">GCM10017621_21890</name>
</gene>
<name>A0A9W6ILS3_9PROT</name>
<dbReference type="RefSeq" id="WP_271187043.1">
    <property type="nucleotide sequence ID" value="NZ_BSFE01000005.1"/>
</dbReference>
<keyword evidence="3" id="KW-1185">Reference proteome</keyword>
<evidence type="ECO:0000256" key="1">
    <source>
        <dbReference type="SAM" id="Phobius"/>
    </source>
</evidence>
<reference evidence="2" key="2">
    <citation type="submission" date="2023-01" db="EMBL/GenBank/DDBJ databases">
        <authorList>
            <person name="Sun Q."/>
            <person name="Evtushenko L."/>
        </authorList>
    </citation>
    <scope>NUCLEOTIDE SEQUENCE</scope>
    <source>
        <strain evidence="2">VKM B-1513</strain>
    </source>
</reference>
<evidence type="ECO:0000313" key="3">
    <source>
        <dbReference type="Proteomes" id="UP001143486"/>
    </source>
</evidence>
<keyword evidence="1" id="KW-0472">Membrane</keyword>
<sequence length="227" mass="24923">MIGRLSGVSRLTGGRGNNRDAGYSLMEVLVMLAITAIVSALVLQTVRSASATGLRIERHVRSTLHDRLDVNALRHAVAGTLVTYSDSRGRFSGTPLQASGLTARGLGFEQDATLYYTLSVEDEGRGSVLYYEEAGNRFEIVRLAEGRLQLSYLAGAAAGAQARWSPDWPPEEGFAWMRQGERPYFRPLPRVLRVSGPGSEPEVDLLLAMSQTQRPRPRVTDYIDVTQ</sequence>
<protein>
    <recommendedName>
        <fullName evidence="4">Prepilin-type N-terminal cleavage/methylation domain-containing protein</fullName>
    </recommendedName>
</protein>
<dbReference type="EMBL" id="BSFE01000005">
    <property type="protein sequence ID" value="GLK52681.1"/>
    <property type="molecule type" value="Genomic_DNA"/>
</dbReference>
<comment type="caution">
    <text evidence="2">The sequence shown here is derived from an EMBL/GenBank/DDBJ whole genome shotgun (WGS) entry which is preliminary data.</text>
</comment>
<evidence type="ECO:0000313" key="2">
    <source>
        <dbReference type="EMBL" id="GLK52681.1"/>
    </source>
</evidence>
<keyword evidence="1" id="KW-0812">Transmembrane</keyword>
<proteinExistence type="predicted"/>
<dbReference type="AlphaFoldDB" id="A0A9W6ILS3"/>
<keyword evidence="1" id="KW-1133">Transmembrane helix</keyword>
<accession>A0A9W6ILS3</accession>
<reference evidence="2" key="1">
    <citation type="journal article" date="2014" name="Int. J. Syst. Evol. Microbiol.">
        <title>Complete genome sequence of Corynebacterium casei LMG S-19264T (=DSM 44701T), isolated from a smear-ripened cheese.</title>
        <authorList>
            <consortium name="US DOE Joint Genome Institute (JGI-PGF)"/>
            <person name="Walter F."/>
            <person name="Albersmeier A."/>
            <person name="Kalinowski J."/>
            <person name="Ruckert C."/>
        </authorList>
    </citation>
    <scope>NUCLEOTIDE SEQUENCE</scope>
    <source>
        <strain evidence="2">VKM B-1513</strain>
    </source>
</reference>
<evidence type="ECO:0008006" key="4">
    <source>
        <dbReference type="Google" id="ProtNLM"/>
    </source>
</evidence>
<dbReference type="Proteomes" id="UP001143486">
    <property type="component" value="Unassembled WGS sequence"/>
</dbReference>
<organism evidence="2 3">
    <name type="scientific">Maricaulis virginensis</name>
    <dbReference type="NCBI Taxonomy" id="144022"/>
    <lineage>
        <taxon>Bacteria</taxon>
        <taxon>Pseudomonadati</taxon>
        <taxon>Pseudomonadota</taxon>
        <taxon>Alphaproteobacteria</taxon>
        <taxon>Maricaulales</taxon>
        <taxon>Maricaulaceae</taxon>
        <taxon>Maricaulis</taxon>
    </lineage>
</organism>
<feature type="transmembrane region" description="Helical" evidence="1">
    <location>
        <begin position="21"/>
        <end position="43"/>
    </location>
</feature>